<feature type="region of interest" description="Disordered" evidence="1">
    <location>
        <begin position="36"/>
        <end position="105"/>
    </location>
</feature>
<name>A0A4Z2H7B6_9TELE</name>
<dbReference type="EMBL" id="SRLO01000316">
    <property type="protein sequence ID" value="TNN61390.1"/>
    <property type="molecule type" value="Genomic_DNA"/>
</dbReference>
<dbReference type="Proteomes" id="UP000314294">
    <property type="component" value="Unassembled WGS sequence"/>
</dbReference>
<feature type="compositionally biased region" description="Basic and acidic residues" evidence="1">
    <location>
        <begin position="83"/>
        <end position="100"/>
    </location>
</feature>
<sequence>MPDHRSRKPPTQSQLSKRPWVATAVTSICSLRSTWSQGSCSVTTGDQPPAPGGGGEYVTLRKKMNKHTALGSPPEGLPGEVTPKSESRFTETSNEKDTRQTQDFPPGRTAVLVAAPSRFAPPFVCFFGSYFTPNSDGFRAHLERRLAVDPRDKERGVELSPMSSFCF</sequence>
<gene>
    <name evidence="2" type="ORF">EYF80_028407</name>
</gene>
<evidence type="ECO:0000256" key="1">
    <source>
        <dbReference type="SAM" id="MobiDB-lite"/>
    </source>
</evidence>
<reference evidence="2 3" key="1">
    <citation type="submission" date="2019-03" db="EMBL/GenBank/DDBJ databases">
        <title>First draft genome of Liparis tanakae, snailfish: a comprehensive survey of snailfish specific genes.</title>
        <authorList>
            <person name="Kim W."/>
            <person name="Song I."/>
            <person name="Jeong J.-H."/>
            <person name="Kim D."/>
            <person name="Kim S."/>
            <person name="Ryu S."/>
            <person name="Song J.Y."/>
            <person name="Lee S.K."/>
        </authorList>
    </citation>
    <scope>NUCLEOTIDE SEQUENCE [LARGE SCALE GENOMIC DNA]</scope>
    <source>
        <tissue evidence="2">Muscle</tissue>
    </source>
</reference>
<feature type="compositionally biased region" description="Polar residues" evidence="1">
    <location>
        <begin position="36"/>
        <end position="46"/>
    </location>
</feature>
<evidence type="ECO:0000313" key="2">
    <source>
        <dbReference type="EMBL" id="TNN61390.1"/>
    </source>
</evidence>
<proteinExistence type="predicted"/>
<protein>
    <submittedName>
        <fullName evidence="2">Uncharacterized protein</fullName>
    </submittedName>
</protein>
<accession>A0A4Z2H7B6</accession>
<organism evidence="2 3">
    <name type="scientific">Liparis tanakae</name>
    <name type="common">Tanaka's snailfish</name>
    <dbReference type="NCBI Taxonomy" id="230148"/>
    <lineage>
        <taxon>Eukaryota</taxon>
        <taxon>Metazoa</taxon>
        <taxon>Chordata</taxon>
        <taxon>Craniata</taxon>
        <taxon>Vertebrata</taxon>
        <taxon>Euteleostomi</taxon>
        <taxon>Actinopterygii</taxon>
        <taxon>Neopterygii</taxon>
        <taxon>Teleostei</taxon>
        <taxon>Neoteleostei</taxon>
        <taxon>Acanthomorphata</taxon>
        <taxon>Eupercaria</taxon>
        <taxon>Perciformes</taxon>
        <taxon>Cottioidei</taxon>
        <taxon>Cottales</taxon>
        <taxon>Liparidae</taxon>
        <taxon>Liparis</taxon>
    </lineage>
</organism>
<comment type="caution">
    <text evidence="2">The sequence shown here is derived from an EMBL/GenBank/DDBJ whole genome shotgun (WGS) entry which is preliminary data.</text>
</comment>
<evidence type="ECO:0000313" key="3">
    <source>
        <dbReference type="Proteomes" id="UP000314294"/>
    </source>
</evidence>
<keyword evidence="3" id="KW-1185">Reference proteome</keyword>
<dbReference type="AlphaFoldDB" id="A0A4Z2H7B6"/>